<comment type="caution">
    <text evidence="1">The sequence shown here is derived from an EMBL/GenBank/DDBJ whole genome shotgun (WGS) entry which is preliminary data.</text>
</comment>
<sequence length="240" mass="27084">MRLECETEICYRLLEYQRSGARSKKKAAFTIITLCRKPGETKQQKQSIYLLLCTAKNPAGTKYKIYGNVERLFTKCVTQGKATIQLREPKHNLIISKADVSELRRFLELINLAHHGKDLDQSVFSGPPSKVTPTKETLVVRHRRNYPSGGFPKTLKTLTVEGCPLARLGHDILALGNLCNLTLVGNSLKTLPLQMSNLPLQKLVVSQNNIERLPPELFEGQLLNSLRLLFYQTQCVVHES</sequence>
<proteinExistence type="predicted"/>
<reference evidence="1" key="1">
    <citation type="submission" date="2020-05" db="EMBL/GenBank/DDBJ databases">
        <title>Large-scale comparative analyses of tick genomes elucidate their genetic diversity and vector capacities.</title>
        <authorList>
            <person name="Jia N."/>
            <person name="Wang J."/>
            <person name="Shi W."/>
            <person name="Du L."/>
            <person name="Sun Y."/>
            <person name="Zhan W."/>
            <person name="Jiang J."/>
            <person name="Wang Q."/>
            <person name="Zhang B."/>
            <person name="Ji P."/>
            <person name="Sakyi L.B."/>
            <person name="Cui X."/>
            <person name="Yuan T."/>
            <person name="Jiang B."/>
            <person name="Yang W."/>
            <person name="Lam T.T.-Y."/>
            <person name="Chang Q."/>
            <person name="Ding S."/>
            <person name="Wang X."/>
            <person name="Zhu J."/>
            <person name="Ruan X."/>
            <person name="Zhao L."/>
            <person name="Wei J."/>
            <person name="Que T."/>
            <person name="Du C."/>
            <person name="Cheng J."/>
            <person name="Dai P."/>
            <person name="Han X."/>
            <person name="Huang E."/>
            <person name="Gao Y."/>
            <person name="Liu J."/>
            <person name="Shao H."/>
            <person name="Ye R."/>
            <person name="Li L."/>
            <person name="Wei W."/>
            <person name="Wang X."/>
            <person name="Wang C."/>
            <person name="Yang T."/>
            <person name="Huo Q."/>
            <person name="Li W."/>
            <person name="Guo W."/>
            <person name="Chen H."/>
            <person name="Zhou L."/>
            <person name="Ni X."/>
            <person name="Tian J."/>
            <person name="Zhou Y."/>
            <person name="Sheng Y."/>
            <person name="Liu T."/>
            <person name="Pan Y."/>
            <person name="Xia L."/>
            <person name="Li J."/>
            <person name="Zhao F."/>
            <person name="Cao W."/>
        </authorList>
    </citation>
    <scope>NUCLEOTIDE SEQUENCE</scope>
    <source>
        <strain evidence="1">Dsil-2018</strain>
    </source>
</reference>
<organism evidence="1 2">
    <name type="scientific">Dermacentor silvarum</name>
    <name type="common">Tick</name>
    <dbReference type="NCBI Taxonomy" id="543639"/>
    <lineage>
        <taxon>Eukaryota</taxon>
        <taxon>Metazoa</taxon>
        <taxon>Ecdysozoa</taxon>
        <taxon>Arthropoda</taxon>
        <taxon>Chelicerata</taxon>
        <taxon>Arachnida</taxon>
        <taxon>Acari</taxon>
        <taxon>Parasitiformes</taxon>
        <taxon>Ixodida</taxon>
        <taxon>Ixodoidea</taxon>
        <taxon>Ixodidae</taxon>
        <taxon>Rhipicephalinae</taxon>
        <taxon>Dermacentor</taxon>
    </lineage>
</organism>
<protein>
    <submittedName>
        <fullName evidence="1">Uncharacterized protein</fullName>
    </submittedName>
</protein>
<keyword evidence="2" id="KW-1185">Reference proteome</keyword>
<evidence type="ECO:0000313" key="2">
    <source>
        <dbReference type="Proteomes" id="UP000821865"/>
    </source>
</evidence>
<evidence type="ECO:0000313" key="1">
    <source>
        <dbReference type="EMBL" id="KAH7978319.1"/>
    </source>
</evidence>
<dbReference type="Proteomes" id="UP000821865">
    <property type="component" value="Chromosome 1"/>
</dbReference>
<name>A0ACB8DUX6_DERSI</name>
<accession>A0ACB8DUX6</accession>
<dbReference type="EMBL" id="CM023470">
    <property type="protein sequence ID" value="KAH7978319.1"/>
    <property type="molecule type" value="Genomic_DNA"/>
</dbReference>
<gene>
    <name evidence="1" type="ORF">HPB49_005189</name>
</gene>